<dbReference type="InterPro" id="IPR051648">
    <property type="entry name" value="CWI-Assembly_Regulator"/>
</dbReference>
<name>A0ABT8CA03_9BACT</name>
<evidence type="ECO:0000256" key="1">
    <source>
        <dbReference type="ARBA" id="ARBA00004196"/>
    </source>
</evidence>
<dbReference type="SUPFAM" id="SSF52058">
    <property type="entry name" value="L domain-like"/>
    <property type="match status" value="2"/>
</dbReference>
<comment type="caution">
    <text evidence="5">The sequence shown here is derived from an EMBL/GenBank/DDBJ whole genome shotgun (WGS) entry which is preliminary data.</text>
</comment>
<keyword evidence="6" id="KW-1185">Reference proteome</keyword>
<organism evidence="5 6">
    <name type="scientific">Cyclobacterium jeungdonense</name>
    <dbReference type="NCBI Taxonomy" id="708087"/>
    <lineage>
        <taxon>Bacteria</taxon>
        <taxon>Pseudomonadati</taxon>
        <taxon>Bacteroidota</taxon>
        <taxon>Cytophagia</taxon>
        <taxon>Cytophagales</taxon>
        <taxon>Cyclobacteriaceae</taxon>
        <taxon>Cyclobacterium</taxon>
    </lineage>
</organism>
<accession>A0ABT8CA03</accession>
<evidence type="ECO:0000256" key="2">
    <source>
        <dbReference type="ARBA" id="ARBA00022729"/>
    </source>
</evidence>
<dbReference type="EMBL" id="JAUFQS010000010">
    <property type="protein sequence ID" value="MDN3688501.1"/>
    <property type="molecule type" value="Genomic_DNA"/>
</dbReference>
<comment type="subcellular location">
    <subcellularLocation>
        <location evidence="1">Cell envelope</location>
    </subcellularLocation>
</comment>
<dbReference type="PANTHER" id="PTHR31018">
    <property type="entry name" value="SPORULATION-SPECIFIC PROTEIN-RELATED"/>
    <property type="match status" value="1"/>
</dbReference>
<sequence>MKNRNAIIWLLWIGLAGAWWSCEGLETPDPIAQPSPGAGQKPHPETPQGELKISSIVLRLYRNVGTSPHARLSAQQLKQATITIRGTDGSETAYKSTVIQVEEKEGHYLTEKIFLPEGAYEVISFYVMGEGNSVAEAAPQKTSPLGKESNLALPLAFDIVSVESEEEPVTQLSLEVISTQGKSPADFGLQSFSLEVVGPISFYVALVSDLRLMDFLPGTVEVSVLEDTLKWELSPGINPSIPLPLADKYTLTVSSTDWKDYSKTFSLEELLLYSSNPLIIKMEGTERECPGGSVSGNIILQSQTQVNEWPVSCYDGIKGDLIIESTVGNDAIIDLSPLEVLQSLDGALTIRNNPKLVSLEGLGNIKNIPSLLDISNNPRLETLNGLPDLTTPPPIIFIKENHSLINLEGLNQMVVGNWIEITSNNQIKNFRGLEQLSRVDKLILSDNENLESFEGLSGLREIGLLEISNQSRISSFEAFQNGIETLNSLSLSTMSGIKTLEGLFSPSGKVDSRLNLQSTSLQTLKGLGIAPKVRFDIQIRDNYSLENLDELAALTHVDRRFTIEGNYKLKTLSGLENLVSVGVGDGSENALQYPLVIQNNDFLANFCELTKLLETGSFYKLVTGGNYYDPKAADILSGDCIGDYSIIAKLNGPDW</sequence>
<evidence type="ECO:0000313" key="5">
    <source>
        <dbReference type="EMBL" id="MDN3688501.1"/>
    </source>
</evidence>
<feature type="region of interest" description="Disordered" evidence="4">
    <location>
        <begin position="29"/>
        <end position="48"/>
    </location>
</feature>
<dbReference type="InterPro" id="IPR032675">
    <property type="entry name" value="LRR_dom_sf"/>
</dbReference>
<keyword evidence="2" id="KW-0732">Signal</keyword>
<keyword evidence="3" id="KW-0325">Glycoprotein</keyword>
<evidence type="ECO:0000313" key="6">
    <source>
        <dbReference type="Proteomes" id="UP001236663"/>
    </source>
</evidence>
<protein>
    <submittedName>
        <fullName evidence="5">Uncharacterized protein</fullName>
    </submittedName>
</protein>
<dbReference type="RefSeq" id="WP_163386811.1">
    <property type="nucleotide sequence ID" value="NZ_JAUFQS010000010.1"/>
</dbReference>
<dbReference type="Gene3D" id="3.80.10.10">
    <property type="entry name" value="Ribonuclease Inhibitor"/>
    <property type="match status" value="1"/>
</dbReference>
<dbReference type="Proteomes" id="UP001236663">
    <property type="component" value="Unassembled WGS sequence"/>
</dbReference>
<dbReference type="PANTHER" id="PTHR31018:SF3">
    <property type="entry name" value="RECEPTOR PROTEIN-TYROSINE KINASE"/>
    <property type="match status" value="1"/>
</dbReference>
<evidence type="ECO:0000256" key="4">
    <source>
        <dbReference type="SAM" id="MobiDB-lite"/>
    </source>
</evidence>
<evidence type="ECO:0000256" key="3">
    <source>
        <dbReference type="ARBA" id="ARBA00023180"/>
    </source>
</evidence>
<reference evidence="6" key="1">
    <citation type="journal article" date="2019" name="Int. J. Syst. Evol. Microbiol.">
        <title>The Global Catalogue of Microorganisms (GCM) 10K type strain sequencing project: providing services to taxonomists for standard genome sequencing and annotation.</title>
        <authorList>
            <consortium name="The Broad Institute Genomics Platform"/>
            <consortium name="The Broad Institute Genome Sequencing Center for Infectious Disease"/>
            <person name="Wu L."/>
            <person name="Ma J."/>
        </authorList>
    </citation>
    <scope>NUCLEOTIDE SEQUENCE [LARGE SCALE GENOMIC DNA]</scope>
    <source>
        <strain evidence="6">CECT 7706</strain>
    </source>
</reference>
<gene>
    <name evidence="5" type="ORF">QWZ15_11725</name>
</gene>
<proteinExistence type="predicted"/>